<dbReference type="PANTHER" id="PTHR43471">
    <property type="entry name" value="ABC TRANSPORTER PERMEASE"/>
    <property type="match status" value="1"/>
</dbReference>
<feature type="transmembrane region" description="Helical" evidence="5">
    <location>
        <begin position="212"/>
        <end position="234"/>
    </location>
</feature>
<evidence type="ECO:0000259" key="6">
    <source>
        <dbReference type="Pfam" id="PF12698"/>
    </source>
</evidence>
<feature type="transmembrane region" description="Helical" evidence="5">
    <location>
        <begin position="445"/>
        <end position="461"/>
    </location>
</feature>
<proteinExistence type="predicted"/>
<comment type="subcellular location">
    <subcellularLocation>
        <location evidence="1">Membrane</location>
        <topology evidence="1">Multi-pass membrane protein</topology>
    </subcellularLocation>
</comment>
<feature type="transmembrane region" description="Helical" evidence="5">
    <location>
        <begin position="241"/>
        <end position="261"/>
    </location>
</feature>
<organism evidence="7">
    <name type="scientific">Singulisphaera sp. Ch08</name>
    <dbReference type="NCBI Taxonomy" id="3120278"/>
    <lineage>
        <taxon>Bacteria</taxon>
        <taxon>Pseudomonadati</taxon>
        <taxon>Planctomycetota</taxon>
        <taxon>Planctomycetia</taxon>
        <taxon>Isosphaerales</taxon>
        <taxon>Isosphaeraceae</taxon>
        <taxon>Singulisphaera</taxon>
    </lineage>
</organism>
<evidence type="ECO:0000256" key="1">
    <source>
        <dbReference type="ARBA" id="ARBA00004141"/>
    </source>
</evidence>
<keyword evidence="3 5" id="KW-1133">Transmembrane helix</keyword>
<protein>
    <submittedName>
        <fullName evidence="7">DUF3526 domain-containing protein</fullName>
    </submittedName>
</protein>
<evidence type="ECO:0000256" key="2">
    <source>
        <dbReference type="ARBA" id="ARBA00022692"/>
    </source>
</evidence>
<dbReference type="RefSeq" id="WP_406693957.1">
    <property type="nucleotide sequence ID" value="NZ_CP155447.1"/>
</dbReference>
<dbReference type="PANTHER" id="PTHR43471:SF1">
    <property type="entry name" value="ABC TRANSPORTER PERMEASE PROTEIN NOSY-RELATED"/>
    <property type="match status" value="1"/>
</dbReference>
<feature type="transmembrane region" description="Helical" evidence="5">
    <location>
        <begin position="21"/>
        <end position="41"/>
    </location>
</feature>
<name>A0AAU7C8F7_9BACT</name>
<dbReference type="InterPro" id="IPR013525">
    <property type="entry name" value="ABC2_TM"/>
</dbReference>
<dbReference type="AlphaFoldDB" id="A0AAU7C8F7"/>
<dbReference type="GO" id="GO:0005886">
    <property type="term" value="C:plasma membrane"/>
    <property type="evidence" value="ECO:0007669"/>
    <property type="project" value="UniProtKB-SubCell"/>
</dbReference>
<dbReference type="EMBL" id="CP155447">
    <property type="protein sequence ID" value="XBH01262.1"/>
    <property type="molecule type" value="Genomic_DNA"/>
</dbReference>
<evidence type="ECO:0000256" key="5">
    <source>
        <dbReference type="SAM" id="Phobius"/>
    </source>
</evidence>
<evidence type="ECO:0000256" key="3">
    <source>
        <dbReference type="ARBA" id="ARBA00022989"/>
    </source>
</evidence>
<keyword evidence="2 5" id="KW-0812">Transmembrane</keyword>
<dbReference type="Pfam" id="PF12040">
    <property type="entry name" value="DUF3526"/>
    <property type="match status" value="1"/>
</dbReference>
<reference evidence="7" key="1">
    <citation type="submission" date="2024-05" db="EMBL/GenBank/DDBJ databases">
        <title>Planctomycetes of the genus Singulisphaera possess chitinolytic capabilities.</title>
        <authorList>
            <person name="Ivanova A."/>
        </authorList>
    </citation>
    <scope>NUCLEOTIDE SEQUENCE</scope>
    <source>
        <strain evidence="7">Ch08T</strain>
    </source>
</reference>
<accession>A0AAU7C8F7</accession>
<sequence>MILRIARKEFCDLIRDGRFRWSAAIVTVLLVAATAVGWRSWRELRDEHDRAQAEAREHFDNQEEKNPHAAAHYGLYVFKPKPPLAFVDPGVDPYTGVSVHLEAHRRNEVGNRPARDATALQRFGELTAASVLQMLMPLLIIFLAFPAIAGEREQGTLRQLMSLGVRPRTLIAGKALGLTVALGLIAAPVVALGVAVVVMGGPEAARTWPHSLALFLGYAFYLGIFLAVSLLVSALASSSRVALIVLLSFWIVNAMVAPRLATDLARRAVPTPSALQFADAIRRDIKAGVDGHDPEDARIERLKQDTLKKYNVETVEDLPINFQGIALQAGEEYGNSVFDRHYGALWKAFEGQDSLRKALGFVFPTLAIRELSMALAGTDNARSRDFADSAESYRRELVRALNVDLERNGADLGFMYQAGPELWRSMPEFQYQPPGLRPTLARQKLAWLSLLLWLIVATGLVRRSARTLRVD</sequence>
<feature type="transmembrane region" description="Helical" evidence="5">
    <location>
        <begin position="131"/>
        <end position="150"/>
    </location>
</feature>
<feature type="transmembrane region" description="Helical" evidence="5">
    <location>
        <begin position="171"/>
        <end position="200"/>
    </location>
</feature>
<dbReference type="Pfam" id="PF12698">
    <property type="entry name" value="ABC2_membrane_3"/>
    <property type="match status" value="1"/>
</dbReference>
<dbReference type="GO" id="GO:0140359">
    <property type="term" value="F:ABC-type transporter activity"/>
    <property type="evidence" value="ECO:0007669"/>
    <property type="project" value="InterPro"/>
</dbReference>
<gene>
    <name evidence="7" type="ORF">V5E97_23230</name>
</gene>
<dbReference type="InterPro" id="IPR021913">
    <property type="entry name" value="DUF3526"/>
</dbReference>
<evidence type="ECO:0000313" key="7">
    <source>
        <dbReference type="EMBL" id="XBH01262.1"/>
    </source>
</evidence>
<keyword evidence="4 5" id="KW-0472">Membrane</keyword>
<evidence type="ECO:0000256" key="4">
    <source>
        <dbReference type="ARBA" id="ARBA00023136"/>
    </source>
</evidence>
<feature type="domain" description="ABC-2 type transporter transmembrane" evidence="6">
    <location>
        <begin position="134"/>
        <end position="251"/>
    </location>
</feature>